<dbReference type="eggNOG" id="KOG1867">
    <property type="taxonomic scope" value="Eukaryota"/>
</dbReference>
<feature type="compositionally biased region" description="Polar residues" evidence="1">
    <location>
        <begin position="587"/>
        <end position="603"/>
    </location>
</feature>
<feature type="region of interest" description="Disordered" evidence="1">
    <location>
        <begin position="1022"/>
        <end position="1043"/>
    </location>
</feature>
<evidence type="ECO:0000313" key="3">
    <source>
        <dbReference type="Proteomes" id="UP000095282"/>
    </source>
</evidence>
<feature type="compositionally biased region" description="Polar residues" evidence="1">
    <location>
        <begin position="667"/>
        <end position="706"/>
    </location>
</feature>
<name>A0A1I7T5T8_9PELO</name>
<dbReference type="PROSITE" id="PS00973">
    <property type="entry name" value="USP_2"/>
    <property type="match status" value="1"/>
</dbReference>
<sequence length="1909" mass="211048">MEPCPKSPILGESVNHLKEMHPTGRNDAQLLGTLELAHGNQQISQSTVSSSSTHNESLRFPSSHMTSTQSLTHVKDQPIHAPMEPNGEMPLVEQNVVLPSSSFVDNPVLNPIASEAQSSSTPTSTRAPVVISEMPSKPAKPFFSIDNLLADRMKAMEPSVKEQVPVTMPREANQSVKAIPDIPPEIEKVQPMNSNGLVPTDQGNGLSINHIQPLPVNNIGTPTMDTVQPVTVSNTQCQPVNDTEKPLLSDIQAQPINAAIRSGNTIQSPRMNDVQPPSISNIHALPVKNIQPQQINQAEILPVNTIQHLQRSPKIPSMNNDQRLPASSVQNIPVSGTEALSVSRNIHRIVSNDHCPQTNNNQSPQVRQPPPINNTQHVSLNHTEIPSVRSGETVSNIQASSTNGIQPLSVNNSHLPSINTIQTQRMNYVPPPSIKNAQPLRKNHTDISPVNHGQRQWMNSNQTSRMNNIPPSPVRNISINSIQPQAANKPLIPPPPVIANSSSLNVQQPVQEPQSSSTLDEVINQVASRRPNNDVLQLQLFNRKVKTKPIVEAMSVIGTNRGRPRNPTPPRVYIPRVSQSEQVNINANNGIQQNPLPTSNLDWKNTHARGDSRPTVSMPSVPPDSRNRINQVTSSLSSLPTTSSKARKSRKETRKIAVPQAMPEVVQKSNNVPTTSGPVYQTPPQTANQNCGPSTSDYQTPSVPTTTVNQPEVAINSNPMPQSSSSFPEQANGITDQTPLRFLKNQFSGFSRNRLSDAENERRDREAQEAAQKILRLTKSSVSVTNRPRLTPEASRRAGGTVSNVQSTSTPASSTPKISEPPVTSAPPTTSKSIQEHQETTNGPVPSVPAFCQTEVQKADSTAVSSTVSEVVQKEIPLHAQIISNQRKTANKRKKKYGHYIEPWPPVPDDDESDEEVIPPVQQTQFPSSQLSSGTSREQNPSTSSMNNNGVRTTTANFPTETAPSIMNRSVATNLFNSTAAPTCFGPSTSQPNSMINNLSNTFQPQSDIGQNATFQISQPTTMENSAAPQISETDSASAQSGLASLPPHLQNYFKIYPYHLFEARCMTKEFEKEKNADFEIAKRKTERAYNKVIFWSRTVMFPPLEAFPKPKREEEAPVQKPEPKPEPPVVVVKPRAPIPSVLTNFPVDTIFQALIDEPVGHESRRNMKPIGDLVREKQEELDALARLNEAPVAVEPITVPALNSAAPVTVPASEHAEPVPVMTQEPTESVTAPEQEPAELATVTAPEPADLAAVPAQEHAEPVIVTEPVPAELVVVARPKPAEPEAVAVQKSAESVNVTKRPGSVKRNHFHGMLSEQDEREIEAAVQIALRIDERIKREHRGFVAPTKPVSVAKQSAQSATIKKKGRPKGSTSKKVKTPVESDTESLSEERDEDEDDYEDEDFDIERAVKEIDDVHNKAKTGRRSRYSGSSSDSRDDPGPSTSQEPRTSKRKAPPETSDTAPKQRRSERLRTTAVTAHSEHEEMPESPRDENHNKKELIVKDVRKTKRERTDTPASRRNSTAGVQTSSANAAGPSNAKRYRFGIRIDYTRRVSNETIESLLAQIMTPAAPEKIVIMDYFDNPIVRRAIVNRNTLCYAISMVQLLLRVPQVYSIIRSHTHKNRGFKKPQCFLCMLGSLISERPSVDDNPEFVAILKSSWKNIESEEMHCVMEAMQHFFYRFDEEYMHGHPAYVGKVPTICSPIRKFFEIDLIVDYKCRECEFTWSNPDKAIYISVDLTKKSDGTMQNMVDNMANPSAVPGLKCRCCNVEALNCTTRFTKLPEVLLYFVPRVRSKKREKDVTVVSIQKLLILKDNQNVHNYALCSFLTHHGASGHKGHYKSYEVDRSKEVQFNEFDDGKVIMNSRIPSDINVVLAMFRKDHAVAKDAQTDIIFDGRGNVAYAHEKHFRQD</sequence>
<dbReference type="Gene3D" id="3.90.70.10">
    <property type="entry name" value="Cysteine proteinases"/>
    <property type="match status" value="1"/>
</dbReference>
<dbReference type="CDD" id="cd02257">
    <property type="entry name" value="Peptidase_C19"/>
    <property type="match status" value="1"/>
</dbReference>
<keyword evidence="3" id="KW-1185">Reference proteome</keyword>
<feature type="compositionally biased region" description="Low complexity" evidence="1">
    <location>
        <begin position="633"/>
        <end position="644"/>
    </location>
</feature>
<feature type="compositionally biased region" description="Basic and acidic residues" evidence="1">
    <location>
        <begin position="1406"/>
        <end position="1418"/>
    </location>
</feature>
<feature type="region of interest" description="Disordered" evidence="1">
    <location>
        <begin position="1348"/>
        <end position="1536"/>
    </location>
</feature>
<accession>A0A1I7T5T8</accession>
<dbReference type="WBParaSite" id="Csp11.Scaffold515.g2680.t2">
    <property type="protein sequence ID" value="Csp11.Scaffold515.g2680.t2"/>
    <property type="gene ID" value="Csp11.Scaffold515.g2680"/>
</dbReference>
<feature type="compositionally biased region" description="Polar residues" evidence="1">
    <location>
        <begin position="922"/>
        <end position="964"/>
    </location>
</feature>
<reference evidence="4" key="1">
    <citation type="submission" date="2016-11" db="UniProtKB">
        <authorList>
            <consortium name="WormBaseParasite"/>
        </authorList>
    </citation>
    <scope>IDENTIFICATION</scope>
</reference>
<feature type="region of interest" description="Disordered" evidence="1">
    <location>
        <begin position="352"/>
        <end position="377"/>
    </location>
</feature>
<feature type="compositionally biased region" description="Basic residues" evidence="1">
    <location>
        <begin position="1363"/>
        <end position="1378"/>
    </location>
</feature>
<dbReference type="InterPro" id="IPR018200">
    <property type="entry name" value="USP_CS"/>
</dbReference>
<feature type="compositionally biased region" description="Polar residues" evidence="1">
    <location>
        <begin position="1514"/>
        <end position="1531"/>
    </location>
</feature>
<feature type="compositionally biased region" description="Polar residues" evidence="1">
    <location>
        <begin position="778"/>
        <end position="788"/>
    </location>
</feature>
<feature type="compositionally biased region" description="Basic and acidic residues" evidence="1">
    <location>
        <begin position="1479"/>
        <end position="1504"/>
    </location>
</feature>
<proteinExistence type="predicted"/>
<feature type="region of interest" description="Disordered" evidence="1">
    <location>
        <begin position="41"/>
        <end position="72"/>
    </location>
</feature>
<feature type="region of interest" description="Disordered" evidence="1">
    <location>
        <begin position="894"/>
        <end position="964"/>
    </location>
</feature>
<organism evidence="3 4">
    <name type="scientific">Caenorhabditis tropicalis</name>
    <dbReference type="NCBI Taxonomy" id="1561998"/>
    <lineage>
        <taxon>Eukaryota</taxon>
        <taxon>Metazoa</taxon>
        <taxon>Ecdysozoa</taxon>
        <taxon>Nematoda</taxon>
        <taxon>Chromadorea</taxon>
        <taxon>Rhabditida</taxon>
        <taxon>Rhabditina</taxon>
        <taxon>Rhabditomorpha</taxon>
        <taxon>Rhabditoidea</taxon>
        <taxon>Rhabditidae</taxon>
        <taxon>Peloderinae</taxon>
        <taxon>Caenorhabditis</taxon>
    </lineage>
</organism>
<feature type="compositionally biased region" description="Acidic residues" evidence="1">
    <location>
        <begin position="1383"/>
        <end position="1405"/>
    </location>
</feature>
<protein>
    <submittedName>
        <fullName evidence="4">USP domain-containing protein</fullName>
    </submittedName>
</protein>
<feature type="compositionally biased region" description="Low complexity" evidence="1">
    <location>
        <begin position="41"/>
        <end position="53"/>
    </location>
</feature>
<dbReference type="InterPro" id="IPR028889">
    <property type="entry name" value="USP"/>
</dbReference>
<dbReference type="InterPro" id="IPR038765">
    <property type="entry name" value="Papain-like_cys_pep_sf"/>
</dbReference>
<feature type="region of interest" description="Disordered" evidence="1">
    <location>
        <begin position="777"/>
        <end position="848"/>
    </location>
</feature>
<feature type="compositionally biased region" description="Polar residues" evidence="1">
    <location>
        <begin position="63"/>
        <end position="72"/>
    </location>
</feature>
<evidence type="ECO:0000313" key="4">
    <source>
        <dbReference type="WBParaSite" id="Csp11.Scaffold515.g2680.t2"/>
    </source>
</evidence>
<evidence type="ECO:0000259" key="2">
    <source>
        <dbReference type="PROSITE" id="PS50235"/>
    </source>
</evidence>
<dbReference type="Proteomes" id="UP000095282">
    <property type="component" value="Unplaced"/>
</dbReference>
<dbReference type="PROSITE" id="PS50235">
    <property type="entry name" value="USP_3"/>
    <property type="match status" value="1"/>
</dbReference>
<dbReference type="SUPFAM" id="SSF54001">
    <property type="entry name" value="Cysteine proteinases"/>
    <property type="match status" value="1"/>
</dbReference>
<feature type="compositionally biased region" description="Polar residues" evidence="1">
    <location>
        <begin position="801"/>
        <end position="817"/>
    </location>
</feature>
<feature type="region of interest" description="Disordered" evidence="1">
    <location>
        <begin position="587"/>
        <end position="706"/>
    </location>
</feature>
<feature type="compositionally biased region" description="Polar residues" evidence="1">
    <location>
        <begin position="354"/>
        <end position="366"/>
    </location>
</feature>
<feature type="region of interest" description="Disordered" evidence="1">
    <location>
        <begin position="1214"/>
        <end position="1233"/>
    </location>
</feature>
<dbReference type="STRING" id="1561998.A0A1I7T5T8"/>
<feature type="compositionally biased region" description="Acidic residues" evidence="1">
    <location>
        <begin position="908"/>
        <end position="917"/>
    </location>
</feature>
<evidence type="ECO:0000256" key="1">
    <source>
        <dbReference type="SAM" id="MobiDB-lite"/>
    </source>
</evidence>
<dbReference type="GO" id="GO:0004843">
    <property type="term" value="F:cysteine-type deubiquitinase activity"/>
    <property type="evidence" value="ECO:0007669"/>
    <property type="project" value="InterPro"/>
</dbReference>
<feature type="domain" description="USP" evidence="2">
    <location>
        <begin position="1587"/>
        <end position="1878"/>
    </location>
</feature>